<proteinExistence type="predicted"/>
<accession>A0A163IXK5</accession>
<reference evidence="2" key="1">
    <citation type="submission" date="2016-04" db="EMBL/GenBank/DDBJ databases">
        <authorList>
            <person name="Evans L.H."/>
            <person name="Alamgir A."/>
            <person name="Owens N."/>
            <person name="Weber N.D."/>
            <person name="Virtaneva K."/>
            <person name="Barbian K."/>
            <person name="Babar A."/>
            <person name="Rosenke K."/>
        </authorList>
    </citation>
    <scope>NUCLEOTIDE SEQUENCE [LARGE SCALE GENOMIC DNA]</scope>
    <source>
        <strain evidence="2">CBS 101.48</strain>
    </source>
</reference>
<evidence type="ECO:0000256" key="1">
    <source>
        <dbReference type="SAM" id="MobiDB-lite"/>
    </source>
</evidence>
<name>A0A163IXK5_ABSGL</name>
<keyword evidence="3" id="KW-1185">Reference proteome</keyword>
<feature type="compositionally biased region" description="Low complexity" evidence="1">
    <location>
        <begin position="94"/>
        <end position="106"/>
    </location>
</feature>
<gene>
    <name evidence="2" type="primary">ABSGL_01284.1 scaffold 1223</name>
</gene>
<protein>
    <submittedName>
        <fullName evidence="2">Uncharacterized protein</fullName>
    </submittedName>
</protein>
<dbReference type="EMBL" id="LT550481">
    <property type="protein sequence ID" value="SAL95943.1"/>
    <property type="molecule type" value="Genomic_DNA"/>
</dbReference>
<evidence type="ECO:0000313" key="3">
    <source>
        <dbReference type="Proteomes" id="UP000078561"/>
    </source>
</evidence>
<feature type="region of interest" description="Disordered" evidence="1">
    <location>
        <begin position="82"/>
        <end position="106"/>
    </location>
</feature>
<organism evidence="2">
    <name type="scientific">Absidia glauca</name>
    <name type="common">Pin mould</name>
    <dbReference type="NCBI Taxonomy" id="4829"/>
    <lineage>
        <taxon>Eukaryota</taxon>
        <taxon>Fungi</taxon>
        <taxon>Fungi incertae sedis</taxon>
        <taxon>Mucoromycota</taxon>
        <taxon>Mucoromycotina</taxon>
        <taxon>Mucoromycetes</taxon>
        <taxon>Mucorales</taxon>
        <taxon>Cunninghamellaceae</taxon>
        <taxon>Absidia</taxon>
    </lineage>
</organism>
<evidence type="ECO:0000313" key="2">
    <source>
        <dbReference type="EMBL" id="SAL95943.1"/>
    </source>
</evidence>
<dbReference type="AlphaFoldDB" id="A0A163IXK5"/>
<sequence length="106" mass="11196">MRKCSPLLPTHETGFLFPAPHIARVLETQVGPRCSHNMVQVVGAESVLAVVPHAYWSVLPLPTASSANSLLKISLTFGSAAPPNWTPGAKSYVPSTPTSTSPLFSS</sequence>
<dbReference type="InParanoid" id="A0A163IXK5"/>
<dbReference type="Proteomes" id="UP000078561">
    <property type="component" value="Unassembled WGS sequence"/>
</dbReference>